<dbReference type="EMBL" id="KL659387">
    <property type="protein sequence ID" value="KFA69647.1"/>
    <property type="molecule type" value="Genomic_DNA"/>
</dbReference>
<dbReference type="InterPro" id="IPR056884">
    <property type="entry name" value="NPHP3-like_N"/>
</dbReference>
<protein>
    <recommendedName>
        <fullName evidence="6">NACHT domain-containing protein</fullName>
    </recommendedName>
</protein>
<evidence type="ECO:0000313" key="4">
    <source>
        <dbReference type="EMBL" id="KFA69647.1"/>
    </source>
</evidence>
<dbReference type="Gene3D" id="2.130.10.10">
    <property type="entry name" value="YVTN repeat-like/Quinoprotein amine dehydrogenase"/>
    <property type="match status" value="1"/>
</dbReference>
<evidence type="ECO:0000259" key="3">
    <source>
        <dbReference type="Pfam" id="PF24883"/>
    </source>
</evidence>
<dbReference type="OMA" id="QCNVWEP"/>
<dbReference type="InParanoid" id="A0A084R0B2"/>
<evidence type="ECO:0008006" key="6">
    <source>
        <dbReference type="Google" id="ProtNLM"/>
    </source>
</evidence>
<dbReference type="Pfam" id="PF22939">
    <property type="entry name" value="WHD_GPIID"/>
    <property type="match status" value="1"/>
</dbReference>
<gene>
    <name evidence="4" type="ORF">S40285_04066</name>
</gene>
<dbReference type="InterPro" id="IPR054471">
    <property type="entry name" value="GPIID_WHD"/>
</dbReference>
<dbReference type="InterPro" id="IPR036322">
    <property type="entry name" value="WD40_repeat_dom_sf"/>
</dbReference>
<dbReference type="SMART" id="SM00320">
    <property type="entry name" value="WD40"/>
    <property type="match status" value="3"/>
</dbReference>
<proteinExistence type="predicted"/>
<keyword evidence="5" id="KW-1185">Reference proteome</keyword>
<dbReference type="Pfam" id="PF24883">
    <property type="entry name" value="NPHP3_N"/>
    <property type="match status" value="1"/>
</dbReference>
<dbReference type="InterPro" id="IPR027417">
    <property type="entry name" value="P-loop_NTPase"/>
</dbReference>
<accession>A0A084R0B2</accession>
<dbReference type="InterPro" id="IPR001680">
    <property type="entry name" value="WD40_rpt"/>
</dbReference>
<name>A0A084R0B2_STAC4</name>
<dbReference type="OrthoDB" id="194358at2759"/>
<evidence type="ECO:0000259" key="2">
    <source>
        <dbReference type="Pfam" id="PF22939"/>
    </source>
</evidence>
<dbReference type="InterPro" id="IPR015943">
    <property type="entry name" value="WD40/YVTN_repeat-like_dom_sf"/>
</dbReference>
<dbReference type="SUPFAM" id="SSF52540">
    <property type="entry name" value="P-loop containing nucleoside triphosphate hydrolases"/>
    <property type="match status" value="1"/>
</dbReference>
<dbReference type="HOGENOM" id="CLU_001384_1_0_1"/>
<dbReference type="PANTHER" id="PTHR10039:SF16">
    <property type="entry name" value="GPI INOSITOL-DEACYLASE"/>
    <property type="match status" value="1"/>
</dbReference>
<dbReference type="Gene3D" id="3.40.50.300">
    <property type="entry name" value="P-loop containing nucleotide triphosphate hydrolases"/>
    <property type="match status" value="1"/>
</dbReference>
<dbReference type="STRING" id="1283841.A0A084R0B2"/>
<feature type="domain" description="GPI inositol-deacylase winged helix" evidence="2">
    <location>
        <begin position="391"/>
        <end position="479"/>
    </location>
</feature>
<dbReference type="PANTHER" id="PTHR10039">
    <property type="entry name" value="AMELOGENIN"/>
    <property type="match status" value="1"/>
</dbReference>
<organism evidence="4 5">
    <name type="scientific">Stachybotrys chlorohalonatus (strain IBT 40285)</name>
    <dbReference type="NCBI Taxonomy" id="1283841"/>
    <lineage>
        <taxon>Eukaryota</taxon>
        <taxon>Fungi</taxon>
        <taxon>Dikarya</taxon>
        <taxon>Ascomycota</taxon>
        <taxon>Pezizomycotina</taxon>
        <taxon>Sordariomycetes</taxon>
        <taxon>Hypocreomycetidae</taxon>
        <taxon>Hypocreales</taxon>
        <taxon>Stachybotryaceae</taxon>
        <taxon>Stachybotrys</taxon>
    </lineage>
</organism>
<reference evidence="4 5" key="1">
    <citation type="journal article" date="2014" name="BMC Genomics">
        <title>Comparative genome sequencing reveals chemotype-specific gene clusters in the toxigenic black mold Stachybotrys.</title>
        <authorList>
            <person name="Semeiks J."/>
            <person name="Borek D."/>
            <person name="Otwinowski Z."/>
            <person name="Grishin N.V."/>
        </authorList>
    </citation>
    <scope>NUCLEOTIDE SEQUENCE [LARGE SCALE GENOMIC DNA]</scope>
    <source>
        <strain evidence="4 5">IBT 40285</strain>
    </source>
</reference>
<evidence type="ECO:0000256" key="1">
    <source>
        <dbReference type="ARBA" id="ARBA00022737"/>
    </source>
</evidence>
<dbReference type="AlphaFoldDB" id="A0A084R0B2"/>
<dbReference type="SUPFAM" id="SSF50978">
    <property type="entry name" value="WD40 repeat-like"/>
    <property type="match status" value="1"/>
</dbReference>
<dbReference type="Proteomes" id="UP000028524">
    <property type="component" value="Unassembled WGS sequence"/>
</dbReference>
<keyword evidence="1" id="KW-0677">Repeat</keyword>
<feature type="domain" description="Nephrocystin 3-like N-terminal" evidence="3">
    <location>
        <begin position="126"/>
        <end position="288"/>
    </location>
</feature>
<sequence length="1185" mass="132656">MLKNLVRVAYDRAYIGDLEPNSGANMKRFSSLIVDPESAVLGYREEKQIPMTADHRSICKFDTPEDSNYALLRNALAATVSKIMTAISDLKLKQRRESIKTLKKYLDVSDVLDDDFVNVCESRMHGSCGWILAKASYLKWRDGKSVNDRTLWIKGRPATGKSVLAGYVIDQFNESGQACSYFFFKHGDKSKSSLGRCLRSLAFQMASSNAEVSDAILGIQADGVCFDRVDERTLWRILFHSGIFQTTMTRHYWVIDALDECSNPLVFLHATLSKLNESIPLRIFVTCRDTVDLDQGFSVIPPNLVQSLPISTTDTEPDLRLLVEKRTQALRFVDPDDRGILAEKILNKSKGSFLWTILLLEELQRCHGRNEINQILKDVPSGMEALYKRILDCMSQAARGKELAKTILMWAAYAVRPMTISELDGALTLDMHDSFPRLEESIAALCGQLVIVDKYGRVKMVHETAREFLVAGGLDSEFSFEESKAHTRMAQVCLNYLVGEEMKPPRNSRRRSSAYLPAKRLHFAAYAYTAYSYHLSRADPLAARTFQLVLQFLRSNILTWIETIAETRNLNHLICASEHLKTYVHACVMERSPLDPQIRGLRQWATDLARIPRMFANALMVSPSAIYSLIPPFCPTKSMVYNTGASGRRLAVLGASNKQWDDRLLCIDFRQGQPRALRYGDEFLAIGLSSGTVALYYAQSYQEYKVLEHGEGVNFIAFNPNPDMSLLAVAYLDGDLAILDPFADQPLKCFRANCQILAPSPNGRLLAAGGANVIIHIYEFDTLRLLYRVKSANSYIKQLAFTRDSMLLADIRRAQCTVWEPEALLRESLSDDNNGPTPATVVETVLMEANAKITAMAVHHTSEVVFCGKDDGSVVAVDGSNRIFLYRTQKSADKGWLSDLTVPFKSRLDSDRAIIDVLVAETVAKLLVSTHESDHLLNLDSGNCERERTYPRMPGIRKWLPHPESSLHLICVDNAKVCVYCWNDWSEVSSIALSLSNDMAELKNAILYSLGQKHRIMLDLLHPNSSFNVNRTVIIDVDYLVVGTNDSSVLLGKQSDAVAVSEQLATDEDGKNMVPTSAPHSSRMTTLEQSVAHVIGIDESKKLVFLTRSLWVCSVDLNESGLETALHKDSSTIEVFGHFFVPYDWFAGKRDIVYVLTGRDIILARGGDLVVIRGGLDNAERVFTK</sequence>
<evidence type="ECO:0000313" key="5">
    <source>
        <dbReference type="Proteomes" id="UP000028524"/>
    </source>
</evidence>